<protein>
    <submittedName>
        <fullName evidence="2">Uncharacterized protein</fullName>
    </submittedName>
</protein>
<keyword evidence="3" id="KW-1185">Reference proteome</keyword>
<evidence type="ECO:0000256" key="1">
    <source>
        <dbReference type="SAM" id="MobiDB-lite"/>
    </source>
</evidence>
<sequence>MAESIPIPSIRLDGYDPDPARQFGIGFDFSIGIPSPAPSPSLTLTFEPDSTTPLHKEITSIPEEEEETNFLQHLQLPALHFQNPPPPPEDNTQPQPNPKDNTYIAEIPKSKAWIQTLTPYFPANKGFTIYPSIKICPVTHTMYDTVVVYSPSDHASENPSTIPSASPILTTVLGYDRPPEPDAWVRRLAVLRSEWRRGAVPGVTVYGAVWVGDEVRFYSSRGEVLGYSGVRLGDNHGDDVGGDLGDYGNMGADYGKDGGSRVDGGGEWNWDWKDGTAPMRDQRDWSCRFFEAMVEELRCSI</sequence>
<name>A0A395I313_ASPHC</name>
<dbReference type="OrthoDB" id="4508994at2759"/>
<organism evidence="2 3">
    <name type="scientific">Aspergillus homomorphus (strain CBS 101889)</name>
    <dbReference type="NCBI Taxonomy" id="1450537"/>
    <lineage>
        <taxon>Eukaryota</taxon>
        <taxon>Fungi</taxon>
        <taxon>Dikarya</taxon>
        <taxon>Ascomycota</taxon>
        <taxon>Pezizomycotina</taxon>
        <taxon>Eurotiomycetes</taxon>
        <taxon>Eurotiomycetidae</taxon>
        <taxon>Eurotiales</taxon>
        <taxon>Aspergillaceae</taxon>
        <taxon>Aspergillus</taxon>
        <taxon>Aspergillus subgen. Circumdati</taxon>
    </lineage>
</organism>
<dbReference type="EMBL" id="KZ824275">
    <property type="protein sequence ID" value="RAL14337.1"/>
    <property type="molecule type" value="Genomic_DNA"/>
</dbReference>
<evidence type="ECO:0000313" key="3">
    <source>
        <dbReference type="Proteomes" id="UP000248961"/>
    </source>
</evidence>
<dbReference type="VEuPathDB" id="FungiDB:BO97DRAFT_422757"/>
<accession>A0A395I313</accession>
<feature type="region of interest" description="Disordered" evidence="1">
    <location>
        <begin position="79"/>
        <end position="101"/>
    </location>
</feature>
<gene>
    <name evidence="2" type="ORF">BO97DRAFT_422757</name>
</gene>
<proteinExistence type="predicted"/>
<reference evidence="2 3" key="1">
    <citation type="submission" date="2018-02" db="EMBL/GenBank/DDBJ databases">
        <title>The genomes of Aspergillus section Nigri reveals drivers in fungal speciation.</title>
        <authorList>
            <consortium name="DOE Joint Genome Institute"/>
            <person name="Vesth T.C."/>
            <person name="Nybo J."/>
            <person name="Theobald S."/>
            <person name="Brandl J."/>
            <person name="Frisvad J.C."/>
            <person name="Nielsen K.F."/>
            <person name="Lyhne E.K."/>
            <person name="Kogle M.E."/>
            <person name="Kuo A."/>
            <person name="Riley R."/>
            <person name="Clum A."/>
            <person name="Nolan M."/>
            <person name="Lipzen A."/>
            <person name="Salamov A."/>
            <person name="Henrissat B."/>
            <person name="Wiebenga A."/>
            <person name="De vries R.P."/>
            <person name="Grigoriev I.V."/>
            <person name="Mortensen U.H."/>
            <person name="Andersen M.R."/>
            <person name="Baker S.E."/>
        </authorList>
    </citation>
    <scope>NUCLEOTIDE SEQUENCE [LARGE SCALE GENOMIC DNA]</scope>
    <source>
        <strain evidence="2 3">CBS 101889</strain>
    </source>
</reference>
<dbReference type="AlphaFoldDB" id="A0A395I313"/>
<dbReference type="Proteomes" id="UP000248961">
    <property type="component" value="Unassembled WGS sequence"/>
</dbReference>
<dbReference type="RefSeq" id="XP_025553491.1">
    <property type="nucleotide sequence ID" value="XM_025696820.1"/>
</dbReference>
<evidence type="ECO:0000313" key="2">
    <source>
        <dbReference type="EMBL" id="RAL14337.1"/>
    </source>
</evidence>
<dbReference type="GeneID" id="37201109"/>